<feature type="transmembrane region" description="Helical" evidence="1">
    <location>
        <begin position="47"/>
        <end position="63"/>
    </location>
</feature>
<feature type="transmembrane region" description="Helical" evidence="1">
    <location>
        <begin position="129"/>
        <end position="146"/>
    </location>
</feature>
<dbReference type="AlphaFoldDB" id="A0A8K1XMH0"/>
<keyword evidence="1" id="KW-1133">Transmembrane helix</keyword>
<organism evidence="2">
    <name type="scientific">Rhopalocnemis phalloides</name>
    <dbReference type="NCBI Taxonomy" id="1128106"/>
    <lineage>
        <taxon>Eukaryota</taxon>
        <taxon>Viridiplantae</taxon>
        <taxon>Streptophyta</taxon>
        <taxon>Embryophyta</taxon>
        <taxon>Tracheophyta</taxon>
        <taxon>Spermatophyta</taxon>
        <taxon>Magnoliopsida</taxon>
        <taxon>eudicotyledons</taxon>
        <taxon>Gunneridae</taxon>
        <taxon>Pentapetalae</taxon>
        <taxon>Santalales</taxon>
        <taxon>Balanophoraceae</taxon>
        <taxon>Rhopalocnemis</taxon>
    </lineage>
</organism>
<sequence>MIKIIKKTNLIKYMILNIILNLLQYLIQCLINILIKISILHNFLKIIIKYLIIKYLYLIKYNLLNIQIKLNIIKLNMYIIIIYNYLKLILNNYFSFNYQILILNIYNLKLIFDNYFSFNSQILILNYKYLKLIFDIIIKITLLKFIHKINNKKYQFYFLFNKLYNKLIYLFFYFIKKINKLIYYINVFFYLFYIFIFQYFKIKINNIIFGLKYKLKLKYYKLKYKKIIYLILQYFNFNINNIIFYFIISFIIYLFIKIKLNKTMNFKKILKFIYINKFLEYNEKKILIKFLTYISLNTAFYKKQYLKKYKLKKIGEIFLSYIFNIYKKKLLYTNFNYYIENKIFFSNFNIFIYNLNLNYDNNLNLFIIYKYYNILIIGFIKINQPFIIKYLLLNYNCNFIKFYFFNDNYNCQEYFKNDNLSFDIFLVLKIKLSFLDLNMKNEDGMELKLKKNEFFMKLQLELIQLFSYCIIFVSYLFINKNINNKYIIYKSLLNKYNNLYYNFKKKKHTLITYIDTDTIKKLNPIIISPEKINICIKINKINFSIKKQKVFNILIKSTYKYFINKNKNILISDLNIFEFKINDIFIFINELIILKIIKKISKINNNFINFCFYKISNEYKLLFTDFNYYFIFYKIGKFIFSNKNLNFCNEYLFFNNDKKLFYILKFSFFYKYYFNTNFYYKKILIFIYILNSFAGIFFYLIFNFFFENSKIYFSKFIEKDLYLIHELFKIKLNYYKIKNKKKIIPILWYLLFNFKNKKINYKLFFNKKNFYQKLIKIIQNINLNIKKKYIIFLIKNIFLKILNENYFTNILIHVYKYLLKKILYKKNILLIYQLVKKIIK</sequence>
<feature type="transmembrane region" description="Helical" evidence="1">
    <location>
        <begin position="227"/>
        <end position="256"/>
    </location>
</feature>
<accession>A0A8K1XMH0</accession>
<gene>
    <name evidence="2" type="primary">ycf2</name>
</gene>
<keyword evidence="1" id="KW-0812">Transmembrane</keyword>
<feature type="transmembrane region" description="Helical" evidence="1">
    <location>
        <begin position="181"/>
        <end position="200"/>
    </location>
</feature>
<reference evidence="2" key="1">
    <citation type="journal article" date="2022" name="Curr. Biol.">
        <title>The minicircular and extremely heteroplasmic mitogenome of the holoparasitic plant Rhopalocnemis phalloides.</title>
        <authorList>
            <person name="Yu R."/>
            <person name="Sun C."/>
            <person name="Zhong Y."/>
            <person name="Liu Y."/>
            <person name="Sanchez-Puerta M.V."/>
            <person name="Mower J.P."/>
            <person name="Zhou R."/>
        </authorList>
    </citation>
    <scope>NUCLEOTIDE SEQUENCE</scope>
</reference>
<protein>
    <submittedName>
        <fullName evidence="2">Uncharacterized protein</fullName>
    </submittedName>
</protein>
<feature type="transmembrane region" description="Helical" evidence="1">
    <location>
        <begin position="458"/>
        <end position="478"/>
    </location>
</feature>
<evidence type="ECO:0000256" key="1">
    <source>
        <dbReference type="SAM" id="Phobius"/>
    </source>
</evidence>
<evidence type="ECO:0000313" key="2">
    <source>
        <dbReference type="EMBL" id="UIC71726.1"/>
    </source>
</evidence>
<name>A0A8K1XMH0_9MAGN</name>
<feature type="transmembrane region" description="Helical" evidence="1">
    <location>
        <begin position="158"/>
        <end position="175"/>
    </location>
</feature>
<geneLocation type="plastid" evidence="2"/>
<keyword evidence="1" id="KW-0472">Membrane</keyword>
<proteinExistence type="predicted"/>
<feature type="transmembrane region" description="Helical" evidence="1">
    <location>
        <begin position="75"/>
        <end position="94"/>
    </location>
</feature>
<feature type="transmembrane region" description="Helical" evidence="1">
    <location>
        <begin position="12"/>
        <end position="35"/>
    </location>
</feature>
<feature type="transmembrane region" description="Helical" evidence="1">
    <location>
        <begin position="683"/>
        <end position="706"/>
    </location>
</feature>
<dbReference type="EMBL" id="MZ269413">
    <property type="protein sequence ID" value="UIC71726.1"/>
    <property type="molecule type" value="Genomic_DNA"/>
</dbReference>
<keyword evidence="2" id="KW-0934">Plastid</keyword>